<reference evidence="1 2" key="1">
    <citation type="journal article" date="2017" name="Nature">
        <title>The Apostasia genome and the evolution of orchids.</title>
        <authorList>
            <person name="Zhang G.Q."/>
            <person name="Liu K.W."/>
            <person name="Li Z."/>
            <person name="Lohaus R."/>
            <person name="Hsiao Y.Y."/>
            <person name="Niu S.C."/>
            <person name="Wang J.Y."/>
            <person name="Lin Y.C."/>
            <person name="Xu Q."/>
            <person name="Chen L.J."/>
            <person name="Yoshida K."/>
            <person name="Fujiwara S."/>
            <person name="Wang Z.W."/>
            <person name="Zhang Y.Q."/>
            <person name="Mitsuda N."/>
            <person name="Wang M."/>
            <person name="Liu G.H."/>
            <person name="Pecoraro L."/>
            <person name="Huang H.X."/>
            <person name="Xiao X.J."/>
            <person name="Lin M."/>
            <person name="Wu X.Y."/>
            <person name="Wu W.L."/>
            <person name="Chen Y.Y."/>
            <person name="Chang S.B."/>
            <person name="Sakamoto S."/>
            <person name="Ohme-Takagi M."/>
            <person name="Yagi M."/>
            <person name="Zeng S.J."/>
            <person name="Shen C.Y."/>
            <person name="Yeh C.M."/>
            <person name="Luo Y.B."/>
            <person name="Tsai W.C."/>
            <person name="Van de Peer Y."/>
            <person name="Liu Z.J."/>
        </authorList>
    </citation>
    <scope>NUCLEOTIDE SEQUENCE [LARGE SCALE GENOMIC DNA]</scope>
    <source>
        <strain evidence="2">cv. Shenzhen</strain>
        <tissue evidence="1">Stem</tissue>
    </source>
</reference>
<proteinExistence type="predicted"/>
<evidence type="ECO:0000313" key="2">
    <source>
        <dbReference type="Proteomes" id="UP000236161"/>
    </source>
</evidence>
<evidence type="ECO:0000313" key="1">
    <source>
        <dbReference type="EMBL" id="PKA58607.1"/>
    </source>
</evidence>
<dbReference type="EMBL" id="KZ451951">
    <property type="protein sequence ID" value="PKA58607.1"/>
    <property type="molecule type" value="Genomic_DNA"/>
</dbReference>
<accession>A0A2I0ASV7</accession>
<organism evidence="1 2">
    <name type="scientific">Apostasia shenzhenica</name>
    <dbReference type="NCBI Taxonomy" id="1088818"/>
    <lineage>
        <taxon>Eukaryota</taxon>
        <taxon>Viridiplantae</taxon>
        <taxon>Streptophyta</taxon>
        <taxon>Embryophyta</taxon>
        <taxon>Tracheophyta</taxon>
        <taxon>Spermatophyta</taxon>
        <taxon>Magnoliopsida</taxon>
        <taxon>Liliopsida</taxon>
        <taxon>Asparagales</taxon>
        <taxon>Orchidaceae</taxon>
        <taxon>Apostasioideae</taxon>
        <taxon>Apostasia</taxon>
    </lineage>
</organism>
<keyword evidence="2" id="KW-1185">Reference proteome</keyword>
<name>A0A2I0ASV7_9ASPA</name>
<gene>
    <name evidence="1" type="ORF">AXF42_Ash008894</name>
</gene>
<sequence length="263" mass="29181">MEGTEKTTDQKISSGTVAAEVELVKELEAVEDGGTTMQNWLELRWRMVELPISVSADRAPGIAYPINTNALNKGWKEGGHPCAIGVDNKNRLLLDVETGRRLCWYGCTTPAVDHTFFNDAQGGHSTSYQAVRTGTNLRLDVFRLRGDYLPFALTVRLVIGAALHVYARDAALQITRRGNRLDGKSRRRSGRLKRGTPLVEKVRYRGGRGGIPRPIERSAPVLMFDLEDLRLRGDYLPFALTVRLVTGVALHVYAPDAALQITR</sequence>
<protein>
    <submittedName>
        <fullName evidence="1">Uncharacterized protein</fullName>
    </submittedName>
</protein>
<dbReference type="AlphaFoldDB" id="A0A2I0ASV7"/>
<dbReference type="Proteomes" id="UP000236161">
    <property type="component" value="Unassembled WGS sequence"/>
</dbReference>